<reference evidence="2 3" key="1">
    <citation type="submission" date="2023-10" db="EMBL/GenBank/DDBJ databases">
        <authorList>
            <person name="Maclean D."/>
            <person name="Macfadyen A."/>
        </authorList>
    </citation>
    <scope>NUCLEOTIDE SEQUENCE [LARGE SCALE GENOMIC DNA]</scope>
</reference>
<organism evidence="2 3">
    <name type="scientific">Coccomyxa viridis</name>
    <dbReference type="NCBI Taxonomy" id="1274662"/>
    <lineage>
        <taxon>Eukaryota</taxon>
        <taxon>Viridiplantae</taxon>
        <taxon>Chlorophyta</taxon>
        <taxon>core chlorophytes</taxon>
        <taxon>Trebouxiophyceae</taxon>
        <taxon>Trebouxiophyceae incertae sedis</taxon>
        <taxon>Coccomyxaceae</taxon>
        <taxon>Coccomyxa</taxon>
    </lineage>
</organism>
<dbReference type="Pfam" id="PF09495">
    <property type="entry name" value="DUF2462"/>
    <property type="match status" value="1"/>
</dbReference>
<evidence type="ECO:0000256" key="1">
    <source>
        <dbReference type="SAM" id="MobiDB-lite"/>
    </source>
</evidence>
<feature type="compositionally biased region" description="Low complexity" evidence="1">
    <location>
        <begin position="64"/>
        <end position="73"/>
    </location>
</feature>
<evidence type="ECO:0000313" key="3">
    <source>
        <dbReference type="Proteomes" id="UP001314263"/>
    </source>
</evidence>
<gene>
    <name evidence="2" type="ORF">CVIRNUC_005846</name>
</gene>
<keyword evidence="3" id="KW-1185">Reference proteome</keyword>
<name>A0AAV1I701_9CHLO</name>
<proteinExistence type="predicted"/>
<comment type="caution">
    <text evidence="2">The sequence shown here is derived from an EMBL/GenBank/DDBJ whole genome shotgun (WGS) entry which is preliminary data.</text>
</comment>
<evidence type="ECO:0000313" key="2">
    <source>
        <dbReference type="EMBL" id="CAK0782647.1"/>
    </source>
</evidence>
<feature type="region of interest" description="Disordered" evidence="1">
    <location>
        <begin position="64"/>
        <end position="98"/>
    </location>
</feature>
<dbReference type="EMBL" id="CAUYUE010000007">
    <property type="protein sequence ID" value="CAK0782647.1"/>
    <property type="molecule type" value="Genomic_DNA"/>
</dbReference>
<dbReference type="PANTHER" id="PTHR36769:SF1">
    <property type="entry name" value="2,3-BISPHOSPHOGLYCERATE-DEPENDENT PHOSPHOGLYCERATE MUTASE"/>
    <property type="match status" value="1"/>
</dbReference>
<sequence>MPQKPLTNKGKRSLPKLSAANRHGKVVKHKKGGLVVKPKRDVAKHRLENQKEITKLINKKNEAAAASKAEQSGGQLGVVKAPKEPAKDEKKAVKARQT</sequence>
<accession>A0AAV1I701</accession>
<protein>
    <submittedName>
        <fullName evidence="2">Uncharacterized protein</fullName>
    </submittedName>
</protein>
<feature type="compositionally biased region" description="Basic and acidic residues" evidence="1">
    <location>
        <begin position="81"/>
        <end position="92"/>
    </location>
</feature>
<dbReference type="Proteomes" id="UP001314263">
    <property type="component" value="Unassembled WGS sequence"/>
</dbReference>
<dbReference type="InterPro" id="IPR019034">
    <property type="entry name" value="UPF0390"/>
</dbReference>
<dbReference type="PANTHER" id="PTHR36769">
    <property type="entry name" value="2,3-BISPHOSPHOGLYCERATE-DEPENDENT PHOSPHOGLYCERATE MUTASE"/>
    <property type="match status" value="1"/>
</dbReference>
<feature type="compositionally biased region" description="Basic residues" evidence="1">
    <location>
        <begin position="22"/>
        <end position="32"/>
    </location>
</feature>
<feature type="region of interest" description="Disordered" evidence="1">
    <location>
        <begin position="1"/>
        <end position="32"/>
    </location>
</feature>
<dbReference type="AlphaFoldDB" id="A0AAV1I701"/>